<name>A0A1I5WKU2_9BACT</name>
<dbReference type="AlphaFoldDB" id="A0A1I5WKU2"/>
<protein>
    <submittedName>
        <fullName evidence="3">Uncharacterized protein</fullName>
    </submittedName>
</protein>
<feature type="chain" id="PRO_5011768243" evidence="2">
    <location>
        <begin position="19"/>
        <end position="90"/>
    </location>
</feature>
<reference evidence="3 4" key="1">
    <citation type="submission" date="2016-10" db="EMBL/GenBank/DDBJ databases">
        <authorList>
            <person name="de Groot N.N."/>
        </authorList>
    </citation>
    <scope>NUCLEOTIDE SEQUENCE [LARGE SCALE GENOMIC DNA]</scope>
    <source>
        <strain evidence="4">E92,LMG 26720,CCM 7988</strain>
    </source>
</reference>
<keyword evidence="4" id="KW-1185">Reference proteome</keyword>
<accession>A0A1I5WKU2</accession>
<organism evidence="3 4">
    <name type="scientific">Pseudarcicella hirudinis</name>
    <dbReference type="NCBI Taxonomy" id="1079859"/>
    <lineage>
        <taxon>Bacteria</taxon>
        <taxon>Pseudomonadati</taxon>
        <taxon>Bacteroidota</taxon>
        <taxon>Cytophagia</taxon>
        <taxon>Cytophagales</taxon>
        <taxon>Flectobacillaceae</taxon>
        <taxon>Pseudarcicella</taxon>
    </lineage>
</organism>
<feature type="signal peptide" evidence="2">
    <location>
        <begin position="1"/>
        <end position="18"/>
    </location>
</feature>
<evidence type="ECO:0000256" key="2">
    <source>
        <dbReference type="SAM" id="SignalP"/>
    </source>
</evidence>
<dbReference type="STRING" id="1079859.SAMN04515674_11226"/>
<dbReference type="EMBL" id="FOXH01000012">
    <property type="protein sequence ID" value="SFQ20385.1"/>
    <property type="molecule type" value="Genomic_DNA"/>
</dbReference>
<keyword evidence="1" id="KW-0812">Transmembrane</keyword>
<keyword evidence="2" id="KW-0732">Signal</keyword>
<evidence type="ECO:0000256" key="1">
    <source>
        <dbReference type="SAM" id="Phobius"/>
    </source>
</evidence>
<keyword evidence="1" id="KW-1133">Transmembrane helix</keyword>
<sequence length="90" mass="10045">MVLILLLLISNTASFAQCAMCRATVESTMSNGRNLAATGLNTGILYLLSAPYLIVAGVAFLWYRNSKKEVKRRENMNLVQRRLNQVLGRI</sequence>
<keyword evidence="1" id="KW-0472">Membrane</keyword>
<feature type="transmembrane region" description="Helical" evidence="1">
    <location>
        <begin position="42"/>
        <end position="63"/>
    </location>
</feature>
<gene>
    <name evidence="3" type="ORF">SAMN04515674_11226</name>
</gene>
<proteinExistence type="predicted"/>
<evidence type="ECO:0000313" key="4">
    <source>
        <dbReference type="Proteomes" id="UP000199306"/>
    </source>
</evidence>
<dbReference type="Proteomes" id="UP000199306">
    <property type="component" value="Unassembled WGS sequence"/>
</dbReference>
<evidence type="ECO:0000313" key="3">
    <source>
        <dbReference type="EMBL" id="SFQ20385.1"/>
    </source>
</evidence>